<evidence type="ECO:0000313" key="2">
    <source>
        <dbReference type="EMBL" id="OJJ02122.1"/>
    </source>
</evidence>
<organism evidence="2 3">
    <name type="scientific">Aspergillus versicolor CBS 583.65</name>
    <dbReference type="NCBI Taxonomy" id="1036611"/>
    <lineage>
        <taxon>Eukaryota</taxon>
        <taxon>Fungi</taxon>
        <taxon>Dikarya</taxon>
        <taxon>Ascomycota</taxon>
        <taxon>Pezizomycotina</taxon>
        <taxon>Eurotiomycetes</taxon>
        <taxon>Eurotiomycetidae</taxon>
        <taxon>Eurotiales</taxon>
        <taxon>Aspergillaceae</taxon>
        <taxon>Aspergillus</taxon>
        <taxon>Aspergillus subgen. Nidulantes</taxon>
    </lineage>
</organism>
<feature type="signal peptide" evidence="1">
    <location>
        <begin position="1"/>
        <end position="19"/>
    </location>
</feature>
<evidence type="ECO:0000313" key="3">
    <source>
        <dbReference type="Proteomes" id="UP000184073"/>
    </source>
</evidence>
<protein>
    <recommendedName>
        <fullName evidence="4">Ecp2 effector protein domain-containing protein</fullName>
    </recommendedName>
</protein>
<dbReference type="PANTHER" id="PTHR35605:SF1">
    <property type="entry name" value="ECP2 EFFECTOR PROTEIN DOMAIN-CONTAINING PROTEIN-RELATED"/>
    <property type="match status" value="1"/>
</dbReference>
<reference evidence="3" key="1">
    <citation type="journal article" date="2017" name="Genome Biol.">
        <title>Comparative genomics reveals high biological diversity and specific adaptations in the industrially and medically important fungal genus Aspergillus.</title>
        <authorList>
            <person name="de Vries R.P."/>
            <person name="Riley R."/>
            <person name="Wiebenga A."/>
            <person name="Aguilar-Osorio G."/>
            <person name="Amillis S."/>
            <person name="Uchima C.A."/>
            <person name="Anderluh G."/>
            <person name="Asadollahi M."/>
            <person name="Askin M."/>
            <person name="Barry K."/>
            <person name="Battaglia E."/>
            <person name="Bayram O."/>
            <person name="Benocci T."/>
            <person name="Braus-Stromeyer S.A."/>
            <person name="Caldana C."/>
            <person name="Canovas D."/>
            <person name="Cerqueira G.C."/>
            <person name="Chen F."/>
            <person name="Chen W."/>
            <person name="Choi C."/>
            <person name="Clum A."/>
            <person name="Dos Santos R.A."/>
            <person name="Damasio A.R."/>
            <person name="Diallinas G."/>
            <person name="Emri T."/>
            <person name="Fekete E."/>
            <person name="Flipphi M."/>
            <person name="Freyberg S."/>
            <person name="Gallo A."/>
            <person name="Gournas C."/>
            <person name="Habgood R."/>
            <person name="Hainaut M."/>
            <person name="Harispe M.L."/>
            <person name="Henrissat B."/>
            <person name="Hilden K.S."/>
            <person name="Hope R."/>
            <person name="Hossain A."/>
            <person name="Karabika E."/>
            <person name="Karaffa L."/>
            <person name="Karanyi Z."/>
            <person name="Krasevec N."/>
            <person name="Kuo A."/>
            <person name="Kusch H."/>
            <person name="LaButti K."/>
            <person name="Lagendijk E.L."/>
            <person name="Lapidus A."/>
            <person name="Levasseur A."/>
            <person name="Lindquist E."/>
            <person name="Lipzen A."/>
            <person name="Logrieco A.F."/>
            <person name="MacCabe A."/>
            <person name="Maekelae M.R."/>
            <person name="Malavazi I."/>
            <person name="Melin P."/>
            <person name="Meyer V."/>
            <person name="Mielnichuk N."/>
            <person name="Miskei M."/>
            <person name="Molnar A.P."/>
            <person name="Mule G."/>
            <person name="Ngan C.Y."/>
            <person name="Orejas M."/>
            <person name="Orosz E."/>
            <person name="Ouedraogo J.P."/>
            <person name="Overkamp K.M."/>
            <person name="Park H.-S."/>
            <person name="Perrone G."/>
            <person name="Piumi F."/>
            <person name="Punt P.J."/>
            <person name="Ram A.F."/>
            <person name="Ramon A."/>
            <person name="Rauscher S."/>
            <person name="Record E."/>
            <person name="Riano-Pachon D.M."/>
            <person name="Robert V."/>
            <person name="Roehrig J."/>
            <person name="Ruller R."/>
            <person name="Salamov A."/>
            <person name="Salih N.S."/>
            <person name="Samson R.A."/>
            <person name="Sandor E."/>
            <person name="Sanguinetti M."/>
            <person name="Schuetze T."/>
            <person name="Sepcic K."/>
            <person name="Shelest E."/>
            <person name="Sherlock G."/>
            <person name="Sophianopoulou V."/>
            <person name="Squina F.M."/>
            <person name="Sun H."/>
            <person name="Susca A."/>
            <person name="Todd R.B."/>
            <person name="Tsang A."/>
            <person name="Unkles S.E."/>
            <person name="van de Wiele N."/>
            <person name="van Rossen-Uffink D."/>
            <person name="Oliveira J.V."/>
            <person name="Vesth T.C."/>
            <person name="Visser J."/>
            <person name="Yu J.-H."/>
            <person name="Zhou M."/>
            <person name="Andersen M.R."/>
            <person name="Archer D.B."/>
            <person name="Baker S.E."/>
            <person name="Benoit I."/>
            <person name="Brakhage A.A."/>
            <person name="Braus G.H."/>
            <person name="Fischer R."/>
            <person name="Frisvad J.C."/>
            <person name="Goldman G.H."/>
            <person name="Houbraken J."/>
            <person name="Oakley B."/>
            <person name="Pocsi I."/>
            <person name="Scazzocchio C."/>
            <person name="Seiboth B."/>
            <person name="vanKuyk P.A."/>
            <person name="Wortman J."/>
            <person name="Dyer P.S."/>
            <person name="Grigoriev I.V."/>
        </authorList>
    </citation>
    <scope>NUCLEOTIDE SEQUENCE [LARGE SCALE GENOMIC DNA]</scope>
    <source>
        <strain evidence="3">CBS 583.65</strain>
    </source>
</reference>
<dbReference type="RefSeq" id="XP_040667884.1">
    <property type="nucleotide sequence ID" value="XM_040810146.1"/>
</dbReference>
<sequence>MKWQSALFLSGTFASQVIAGTDSIDCDIDEPYAGYSIINGIEYLRGLDGQPVARAEKCNRVSCSYGGGIYVCSDDGKDHPLKSWGTVADVAEKIKQECGYRGRLYSSDGWGAIIQGADC</sequence>
<proteinExistence type="predicted"/>
<evidence type="ECO:0000256" key="1">
    <source>
        <dbReference type="SAM" id="SignalP"/>
    </source>
</evidence>
<feature type="chain" id="PRO_5012476699" description="Ecp2 effector protein domain-containing protein" evidence="1">
    <location>
        <begin position="20"/>
        <end position="119"/>
    </location>
</feature>
<dbReference type="GeneID" id="63725657"/>
<dbReference type="VEuPathDB" id="FungiDB:ASPVEDRAFT_28736"/>
<dbReference type="PANTHER" id="PTHR35605">
    <property type="entry name" value="ECP2 EFFECTOR PROTEIN DOMAIN-CONTAINING PROTEIN-RELATED"/>
    <property type="match status" value="1"/>
</dbReference>
<dbReference type="EMBL" id="KV878129">
    <property type="protein sequence ID" value="OJJ02122.1"/>
    <property type="molecule type" value="Genomic_DNA"/>
</dbReference>
<dbReference type="OrthoDB" id="4492661at2759"/>
<dbReference type="AlphaFoldDB" id="A0A1L9PKX4"/>
<accession>A0A1L9PKX4</accession>
<keyword evidence="1" id="KW-0732">Signal</keyword>
<dbReference type="Proteomes" id="UP000184073">
    <property type="component" value="Unassembled WGS sequence"/>
</dbReference>
<name>A0A1L9PKX4_ASPVE</name>
<keyword evidence="3" id="KW-1185">Reference proteome</keyword>
<gene>
    <name evidence="2" type="ORF">ASPVEDRAFT_28736</name>
</gene>
<evidence type="ECO:0008006" key="4">
    <source>
        <dbReference type="Google" id="ProtNLM"/>
    </source>
</evidence>